<evidence type="ECO:0000256" key="4">
    <source>
        <dbReference type="ARBA" id="ARBA00004239"/>
    </source>
</evidence>
<evidence type="ECO:0000256" key="13">
    <source>
        <dbReference type="SAM" id="SignalP"/>
    </source>
</evidence>
<evidence type="ECO:0000313" key="16">
    <source>
        <dbReference type="Proteomes" id="UP001280581"/>
    </source>
</evidence>
<reference evidence="15 16" key="1">
    <citation type="submission" date="2021-02" db="EMBL/GenBank/DDBJ databases">
        <title>Genome assembly of Pseudopithomyces chartarum.</title>
        <authorList>
            <person name="Jauregui R."/>
            <person name="Singh J."/>
            <person name="Voisey C."/>
        </authorList>
    </citation>
    <scope>NUCLEOTIDE SEQUENCE [LARGE SCALE GENOMIC DNA]</scope>
    <source>
        <strain evidence="15 16">AGR01</strain>
    </source>
</reference>
<organism evidence="15 16">
    <name type="scientific">Pseudopithomyces chartarum</name>
    <dbReference type="NCBI Taxonomy" id="1892770"/>
    <lineage>
        <taxon>Eukaryota</taxon>
        <taxon>Fungi</taxon>
        <taxon>Dikarya</taxon>
        <taxon>Ascomycota</taxon>
        <taxon>Pezizomycotina</taxon>
        <taxon>Dothideomycetes</taxon>
        <taxon>Pleosporomycetidae</taxon>
        <taxon>Pleosporales</taxon>
        <taxon>Massarineae</taxon>
        <taxon>Didymosphaeriaceae</taxon>
        <taxon>Pseudopithomyces</taxon>
    </lineage>
</organism>
<dbReference type="GO" id="GO:0008240">
    <property type="term" value="F:tripeptidyl-peptidase activity"/>
    <property type="evidence" value="ECO:0007669"/>
    <property type="project" value="UniProtKB-EC"/>
</dbReference>
<evidence type="ECO:0000259" key="14">
    <source>
        <dbReference type="PROSITE" id="PS51695"/>
    </source>
</evidence>
<keyword evidence="11" id="KW-0865">Zymogen</keyword>
<dbReference type="InterPro" id="IPR015366">
    <property type="entry name" value="S53_propep"/>
</dbReference>
<dbReference type="SUPFAM" id="SSF54897">
    <property type="entry name" value="Protease propeptides/inhibitors"/>
    <property type="match status" value="1"/>
</dbReference>
<dbReference type="PANTHER" id="PTHR14218:SF39">
    <property type="entry name" value="PEPTIDASE S53 DOMAIN-CONTAINING PROTEIN"/>
    <property type="match status" value="1"/>
</dbReference>
<dbReference type="EMBL" id="WVTA01000001">
    <property type="protein sequence ID" value="KAK3217565.1"/>
    <property type="molecule type" value="Genomic_DNA"/>
</dbReference>
<feature type="active site" description="Charge relay system" evidence="12">
    <location>
        <position position="307"/>
    </location>
</feature>
<evidence type="ECO:0000256" key="3">
    <source>
        <dbReference type="ARBA" id="ARBA00002451"/>
    </source>
</evidence>
<evidence type="ECO:0000256" key="11">
    <source>
        <dbReference type="ARBA" id="ARBA00023145"/>
    </source>
</evidence>
<dbReference type="CDD" id="cd04056">
    <property type="entry name" value="Peptidases_S53"/>
    <property type="match status" value="1"/>
</dbReference>
<name>A0AAN6RLE5_9PLEO</name>
<dbReference type="InterPro" id="IPR030400">
    <property type="entry name" value="Sedolisin_dom"/>
</dbReference>
<protein>
    <recommendedName>
        <fullName evidence="5">tripeptidyl-peptidase II</fullName>
        <ecNumber evidence="5">3.4.14.10</ecNumber>
    </recommendedName>
</protein>
<dbReference type="CDD" id="cd11377">
    <property type="entry name" value="Pro-peptidase_S53"/>
    <property type="match status" value="1"/>
</dbReference>
<dbReference type="InterPro" id="IPR036852">
    <property type="entry name" value="Peptidase_S8/S53_dom_sf"/>
</dbReference>
<evidence type="ECO:0000256" key="2">
    <source>
        <dbReference type="ARBA" id="ARBA00001913"/>
    </source>
</evidence>
<dbReference type="Pfam" id="PF09286">
    <property type="entry name" value="Pro-kuma_activ"/>
    <property type="match status" value="1"/>
</dbReference>
<feature type="signal peptide" evidence="13">
    <location>
        <begin position="1"/>
        <end position="20"/>
    </location>
</feature>
<dbReference type="Proteomes" id="UP001280581">
    <property type="component" value="Unassembled WGS sequence"/>
</dbReference>
<dbReference type="Gene3D" id="3.40.50.200">
    <property type="entry name" value="Peptidase S8/S53 domain"/>
    <property type="match status" value="1"/>
</dbReference>
<dbReference type="InterPro" id="IPR023828">
    <property type="entry name" value="Peptidase_S8_Ser-AS"/>
</dbReference>
<comment type="subcellular location">
    <subcellularLocation>
        <location evidence="4">Secreted</location>
        <location evidence="4">Extracellular space</location>
    </subcellularLocation>
</comment>
<dbReference type="InterPro" id="IPR050819">
    <property type="entry name" value="Tripeptidyl-peptidase_I"/>
</dbReference>
<gene>
    <name evidence="15" type="ORF">GRF29_1g3412316</name>
</gene>
<dbReference type="InterPro" id="IPR000209">
    <property type="entry name" value="Peptidase_S8/S53_dom"/>
</dbReference>
<comment type="caution">
    <text evidence="12">Lacks conserved residue(s) required for the propagation of feature annotation.</text>
</comment>
<dbReference type="Pfam" id="PF00082">
    <property type="entry name" value="Peptidase_S8"/>
    <property type="match status" value="1"/>
</dbReference>
<keyword evidence="9 12" id="KW-0720">Serine protease</keyword>
<keyword evidence="7" id="KW-0479">Metal-binding</keyword>
<evidence type="ECO:0000256" key="6">
    <source>
        <dbReference type="ARBA" id="ARBA00022670"/>
    </source>
</evidence>
<keyword evidence="8 12" id="KW-0378">Hydrolase</keyword>
<dbReference type="EC" id="3.4.14.10" evidence="5"/>
<dbReference type="SMART" id="SM00944">
    <property type="entry name" value="Pro-kuma_activ"/>
    <property type="match status" value="1"/>
</dbReference>
<feature type="chain" id="PRO_5042923383" description="tripeptidyl-peptidase II" evidence="13">
    <location>
        <begin position="21"/>
        <end position="560"/>
    </location>
</feature>
<dbReference type="PROSITE" id="PS00138">
    <property type="entry name" value="SUBTILASE_SER"/>
    <property type="match status" value="1"/>
</dbReference>
<dbReference type="PROSITE" id="PS51695">
    <property type="entry name" value="SEDOLISIN"/>
    <property type="match status" value="1"/>
</dbReference>
<feature type="active site" description="Charge relay system" evidence="12">
    <location>
        <position position="533"/>
    </location>
</feature>
<feature type="active site" description="Charge relay system" evidence="12">
    <location>
        <position position="311"/>
    </location>
</feature>
<dbReference type="GO" id="GO:0046872">
    <property type="term" value="F:metal ion binding"/>
    <property type="evidence" value="ECO:0007669"/>
    <property type="project" value="UniProtKB-KW"/>
</dbReference>
<dbReference type="PANTHER" id="PTHR14218">
    <property type="entry name" value="PROTEASE S8 TRIPEPTIDYL PEPTIDASE I CLN2"/>
    <property type="match status" value="1"/>
</dbReference>
<dbReference type="GO" id="GO:0005576">
    <property type="term" value="C:extracellular region"/>
    <property type="evidence" value="ECO:0007669"/>
    <property type="project" value="UniProtKB-SubCell"/>
</dbReference>
<evidence type="ECO:0000313" key="15">
    <source>
        <dbReference type="EMBL" id="KAK3217565.1"/>
    </source>
</evidence>
<evidence type="ECO:0000256" key="1">
    <source>
        <dbReference type="ARBA" id="ARBA00001910"/>
    </source>
</evidence>
<dbReference type="AlphaFoldDB" id="A0AAN6RLE5"/>
<feature type="domain" description="Peptidase S53" evidence="14">
    <location>
        <begin position="222"/>
        <end position="560"/>
    </location>
</feature>
<proteinExistence type="predicted"/>
<evidence type="ECO:0000256" key="10">
    <source>
        <dbReference type="ARBA" id="ARBA00022837"/>
    </source>
</evidence>
<comment type="function">
    <text evidence="3">Secreted tripeptidyl-peptidase which degrades proteins at acidic pHs and is involved in virulence.</text>
</comment>
<keyword evidence="16" id="KW-1185">Reference proteome</keyword>
<accession>A0AAN6RLE5</accession>
<keyword evidence="10" id="KW-0106">Calcium</keyword>
<dbReference type="GO" id="GO:0004252">
    <property type="term" value="F:serine-type endopeptidase activity"/>
    <property type="evidence" value="ECO:0007669"/>
    <property type="project" value="UniProtKB-UniRule"/>
</dbReference>
<dbReference type="SUPFAM" id="SSF52743">
    <property type="entry name" value="Subtilisin-like"/>
    <property type="match status" value="1"/>
</dbReference>
<comment type="catalytic activity">
    <reaction evidence="1">
        <text>Release of an N-terminal tripeptide from a polypeptide.</text>
        <dbReference type="EC" id="3.4.14.10"/>
    </reaction>
</comment>
<evidence type="ECO:0000256" key="7">
    <source>
        <dbReference type="ARBA" id="ARBA00022723"/>
    </source>
</evidence>
<keyword evidence="6 12" id="KW-0645">Protease</keyword>
<sequence>MQIFASALLAAAMAAQAVVATPIRARTPYEVKETHYAPREWTKLERANGAKTVQLQIGLKQGNMDGLIEHLNEISDPDHKRYGAHLSADQVDELVRPSKETCDQVEEWLRDAGVNGHSYNTAKDWISVNLPLDFVEKLLDTEYHNYKHEDGSIVARTTHWSLPRHLHAHIDVIQPTTSFFRGAANAATYVKTIDEVHDEIARLSLASNGYPTEISKVCNVSSVTPECFATLYKTKGYETKAAKKNSVGFANYLEEVPIRPDTEKFLQKYRPEFVSSAKSFKTFSINGGELNDGPLNATAAAAGKSREANLDVQAIAGISGKTPIVSFSTGGRPPFIPDLTVVENDSEPYLVWVNWLLQQRSIPNVISTSYGEPEQTVPRSYAERVCKQFAAVGVRGTTLFFSSGDRGLGGTNKCYTNDGKNTYKFTPNFPASCPYVTTVGATKNFEPEESAYRAATNVSGTFRDLYSSGSGFSNYFKRPAWQNDVVPKYVKSLGSTYKGLYNPGGRGYPDLAAQGLYFAYFWNGTEGTISGTSASTPLTAGVSGDEGVGSCDWVWDADFP</sequence>
<keyword evidence="13" id="KW-0732">Signal</keyword>
<comment type="caution">
    <text evidence="15">The sequence shown here is derived from an EMBL/GenBank/DDBJ whole genome shotgun (WGS) entry which is preliminary data.</text>
</comment>
<evidence type="ECO:0000256" key="12">
    <source>
        <dbReference type="PROSITE-ProRule" id="PRU01032"/>
    </source>
</evidence>
<dbReference type="GO" id="GO:0006508">
    <property type="term" value="P:proteolysis"/>
    <property type="evidence" value="ECO:0007669"/>
    <property type="project" value="UniProtKB-KW"/>
</dbReference>
<evidence type="ECO:0000256" key="9">
    <source>
        <dbReference type="ARBA" id="ARBA00022825"/>
    </source>
</evidence>
<comment type="cofactor">
    <cofactor evidence="2">
        <name>Ca(2+)</name>
        <dbReference type="ChEBI" id="CHEBI:29108"/>
    </cofactor>
</comment>
<evidence type="ECO:0000256" key="8">
    <source>
        <dbReference type="ARBA" id="ARBA00022801"/>
    </source>
</evidence>
<evidence type="ECO:0000256" key="5">
    <source>
        <dbReference type="ARBA" id="ARBA00012462"/>
    </source>
</evidence>